<evidence type="ECO:0000313" key="3">
    <source>
        <dbReference type="EMBL" id="MBP2369749.1"/>
    </source>
</evidence>
<dbReference type="Pfam" id="PF01796">
    <property type="entry name" value="OB_ChsH2_C"/>
    <property type="match status" value="1"/>
</dbReference>
<name>A0ABS4W0L8_9PSEU</name>
<protein>
    <submittedName>
        <fullName evidence="3">OB-fold protein</fullName>
    </submittedName>
</protein>
<dbReference type="PANTHER" id="PTHR34075:SF5">
    <property type="entry name" value="BLR3430 PROTEIN"/>
    <property type="match status" value="1"/>
</dbReference>
<dbReference type="Pfam" id="PF12172">
    <property type="entry name" value="zf-ChsH2"/>
    <property type="match status" value="1"/>
</dbReference>
<dbReference type="InterPro" id="IPR012340">
    <property type="entry name" value="NA-bd_OB-fold"/>
</dbReference>
<dbReference type="InterPro" id="IPR022002">
    <property type="entry name" value="ChsH2_Znr"/>
</dbReference>
<dbReference type="EMBL" id="JAGINU010000001">
    <property type="protein sequence ID" value="MBP2369749.1"/>
    <property type="molecule type" value="Genomic_DNA"/>
</dbReference>
<dbReference type="Proteomes" id="UP001519295">
    <property type="component" value="Unassembled WGS sequence"/>
</dbReference>
<dbReference type="SUPFAM" id="SSF50249">
    <property type="entry name" value="Nucleic acid-binding proteins"/>
    <property type="match status" value="1"/>
</dbReference>
<evidence type="ECO:0000313" key="4">
    <source>
        <dbReference type="Proteomes" id="UP001519295"/>
    </source>
</evidence>
<dbReference type="RefSeq" id="WP_210032218.1">
    <property type="nucleotide sequence ID" value="NZ_JAGINU010000001.1"/>
</dbReference>
<dbReference type="Gene3D" id="6.10.30.10">
    <property type="match status" value="1"/>
</dbReference>
<comment type="caution">
    <text evidence="3">The sequence shown here is derived from an EMBL/GenBank/DDBJ whole genome shotgun (WGS) entry which is preliminary data.</text>
</comment>
<organism evidence="3 4">
    <name type="scientific">Pseudonocardia parietis</name>
    <dbReference type="NCBI Taxonomy" id="570936"/>
    <lineage>
        <taxon>Bacteria</taxon>
        <taxon>Bacillati</taxon>
        <taxon>Actinomycetota</taxon>
        <taxon>Actinomycetes</taxon>
        <taxon>Pseudonocardiales</taxon>
        <taxon>Pseudonocardiaceae</taxon>
        <taxon>Pseudonocardia</taxon>
    </lineage>
</organism>
<evidence type="ECO:0000259" key="2">
    <source>
        <dbReference type="Pfam" id="PF12172"/>
    </source>
</evidence>
<evidence type="ECO:0000259" key="1">
    <source>
        <dbReference type="Pfam" id="PF01796"/>
    </source>
</evidence>
<sequence>MTAAYTRPGTRLLPDPTPESEPFWTGGANGDLLVHRCRSCTRWFHPPAPVCFRCRSLDVGPEPASGRGRVAAFTINRQPWIPAYPPPYVVAMIELADEPDVRLVSNVVDVAPEDVHVGLTVDVFFEQWDDVWIPLFRPVGGVR</sequence>
<proteinExistence type="predicted"/>
<dbReference type="InterPro" id="IPR052513">
    <property type="entry name" value="Thioester_dehydratase-like"/>
</dbReference>
<feature type="domain" description="ChsH2 C-terminal OB-fold" evidence="1">
    <location>
        <begin position="63"/>
        <end position="125"/>
    </location>
</feature>
<reference evidence="3 4" key="1">
    <citation type="submission" date="2021-03" db="EMBL/GenBank/DDBJ databases">
        <title>Sequencing the genomes of 1000 actinobacteria strains.</title>
        <authorList>
            <person name="Klenk H.-P."/>
        </authorList>
    </citation>
    <scope>NUCLEOTIDE SEQUENCE [LARGE SCALE GENOMIC DNA]</scope>
    <source>
        <strain evidence="3 4">DSM 45256</strain>
    </source>
</reference>
<dbReference type="InterPro" id="IPR002878">
    <property type="entry name" value="ChsH2_C"/>
</dbReference>
<feature type="domain" description="ChsH2 rubredoxin-like zinc ribbon" evidence="2">
    <location>
        <begin position="24"/>
        <end position="58"/>
    </location>
</feature>
<accession>A0ABS4W0L8</accession>
<keyword evidence="4" id="KW-1185">Reference proteome</keyword>
<dbReference type="PANTHER" id="PTHR34075">
    <property type="entry name" value="BLR3430 PROTEIN"/>
    <property type="match status" value="1"/>
</dbReference>
<gene>
    <name evidence="3" type="ORF">JOF36_005445</name>
</gene>